<dbReference type="GO" id="GO:0030091">
    <property type="term" value="P:protein repair"/>
    <property type="evidence" value="ECO:0007669"/>
    <property type="project" value="UniProtKB-UniRule"/>
</dbReference>
<dbReference type="CDD" id="cd02440">
    <property type="entry name" value="AdoMet_MTases"/>
    <property type="match status" value="1"/>
</dbReference>
<dbReference type="EMBL" id="DWZD01000032">
    <property type="protein sequence ID" value="HJA78872.1"/>
    <property type="molecule type" value="Genomic_DNA"/>
</dbReference>
<dbReference type="InterPro" id="IPR029063">
    <property type="entry name" value="SAM-dependent_MTases_sf"/>
</dbReference>
<keyword evidence="3 7" id="KW-0963">Cytoplasm</keyword>
<evidence type="ECO:0000256" key="5">
    <source>
        <dbReference type="ARBA" id="ARBA00022679"/>
    </source>
</evidence>
<comment type="caution">
    <text evidence="8">The sequence shown here is derived from an EMBL/GenBank/DDBJ whole genome shotgun (WGS) entry which is preliminary data.</text>
</comment>
<comment type="catalytic activity">
    <reaction evidence="7">
        <text>[protein]-L-isoaspartate + S-adenosyl-L-methionine = [protein]-L-isoaspartate alpha-methyl ester + S-adenosyl-L-homocysteine</text>
        <dbReference type="Rhea" id="RHEA:12705"/>
        <dbReference type="Rhea" id="RHEA-COMP:12143"/>
        <dbReference type="Rhea" id="RHEA-COMP:12144"/>
        <dbReference type="ChEBI" id="CHEBI:57856"/>
        <dbReference type="ChEBI" id="CHEBI:59789"/>
        <dbReference type="ChEBI" id="CHEBI:90596"/>
        <dbReference type="ChEBI" id="CHEBI:90598"/>
        <dbReference type="EC" id="2.1.1.77"/>
    </reaction>
</comment>
<dbReference type="Pfam" id="PF01135">
    <property type="entry name" value="PCMT"/>
    <property type="match status" value="1"/>
</dbReference>
<dbReference type="PANTHER" id="PTHR11579">
    <property type="entry name" value="PROTEIN-L-ISOASPARTATE O-METHYLTRANSFERASE"/>
    <property type="match status" value="1"/>
</dbReference>
<evidence type="ECO:0000256" key="3">
    <source>
        <dbReference type="ARBA" id="ARBA00022490"/>
    </source>
</evidence>
<feature type="active site" evidence="7">
    <location>
        <position position="62"/>
    </location>
</feature>
<dbReference type="FunFam" id="3.40.50.150:FF:000010">
    <property type="entry name" value="Protein-L-isoaspartate O-methyltransferase"/>
    <property type="match status" value="1"/>
</dbReference>
<evidence type="ECO:0000313" key="8">
    <source>
        <dbReference type="EMBL" id="HJA78872.1"/>
    </source>
</evidence>
<name>A0A9D2HME0_9BACT</name>
<dbReference type="AlphaFoldDB" id="A0A9D2HME0"/>
<keyword evidence="6 7" id="KW-0949">S-adenosyl-L-methionine</keyword>
<accession>A0A9D2HME0</accession>
<dbReference type="PANTHER" id="PTHR11579:SF0">
    <property type="entry name" value="PROTEIN-L-ISOASPARTATE(D-ASPARTATE) O-METHYLTRANSFERASE"/>
    <property type="match status" value="1"/>
</dbReference>
<dbReference type="NCBIfam" id="NF001453">
    <property type="entry name" value="PRK00312.1"/>
    <property type="match status" value="1"/>
</dbReference>
<dbReference type="HAMAP" id="MF_00090">
    <property type="entry name" value="PIMT"/>
    <property type="match status" value="1"/>
</dbReference>
<dbReference type="GO" id="GO:0004719">
    <property type="term" value="F:protein-L-isoaspartate (D-aspartate) O-methyltransferase activity"/>
    <property type="evidence" value="ECO:0007669"/>
    <property type="project" value="UniProtKB-UniRule"/>
</dbReference>
<sequence>MRVDPKRQRARMVRELEARGIHDPAVLAALGQVPRHLFVQEALRARAYEDTALPIGYGQTISQPSTVARMTMLLETFPGCRVLEIGTGSGYQTAVLAALGCVVLTIECVRELYLQTRGLLQSLALRDVHTLLGDGTLGLPDAAPYDRIIVTAGGPVVPQPLLRQLDDGGILLIPVGTKPRNQRLLRLERRGDIIEKTDLGPAAFVDLVGNHGW</sequence>
<gene>
    <name evidence="7" type="primary">pcm</name>
    <name evidence="8" type="ORF">H9784_04785</name>
</gene>
<evidence type="ECO:0000256" key="2">
    <source>
        <dbReference type="ARBA" id="ARBA00005369"/>
    </source>
</evidence>
<organism evidence="8 9">
    <name type="scientific">Candidatus Desulfovibrio intestinavium</name>
    <dbReference type="NCBI Taxonomy" id="2838534"/>
    <lineage>
        <taxon>Bacteria</taxon>
        <taxon>Pseudomonadati</taxon>
        <taxon>Thermodesulfobacteriota</taxon>
        <taxon>Desulfovibrionia</taxon>
        <taxon>Desulfovibrionales</taxon>
        <taxon>Desulfovibrionaceae</taxon>
        <taxon>Desulfovibrio</taxon>
    </lineage>
</organism>
<protein>
    <recommendedName>
        <fullName evidence="7">Protein-L-isoaspartate O-methyltransferase</fullName>
        <ecNumber evidence="7">2.1.1.77</ecNumber>
    </recommendedName>
    <alternativeName>
        <fullName evidence="7">L-isoaspartyl protein carboxyl methyltransferase</fullName>
    </alternativeName>
    <alternativeName>
        <fullName evidence="7">Protein L-isoaspartyl methyltransferase</fullName>
    </alternativeName>
    <alternativeName>
        <fullName evidence="7">Protein-beta-aspartate methyltransferase</fullName>
        <shortName evidence="7">PIMT</shortName>
    </alternativeName>
</protein>
<dbReference type="InterPro" id="IPR000682">
    <property type="entry name" value="PCMT"/>
</dbReference>
<comment type="similarity">
    <text evidence="2 7">Belongs to the methyltransferase superfamily. L-isoaspartyl/D-aspartyl protein methyltransferase family.</text>
</comment>
<evidence type="ECO:0000313" key="9">
    <source>
        <dbReference type="Proteomes" id="UP000823821"/>
    </source>
</evidence>
<dbReference type="EC" id="2.1.1.77" evidence="7"/>
<dbReference type="PROSITE" id="PS01279">
    <property type="entry name" value="PCMT"/>
    <property type="match status" value="1"/>
</dbReference>
<dbReference type="Gene3D" id="3.40.50.150">
    <property type="entry name" value="Vaccinia Virus protein VP39"/>
    <property type="match status" value="1"/>
</dbReference>
<reference evidence="8" key="2">
    <citation type="submission" date="2021-04" db="EMBL/GenBank/DDBJ databases">
        <authorList>
            <person name="Gilroy R."/>
        </authorList>
    </citation>
    <scope>NUCLEOTIDE SEQUENCE</scope>
    <source>
        <strain evidence="8">5032</strain>
    </source>
</reference>
<dbReference type="SUPFAM" id="SSF53335">
    <property type="entry name" value="S-adenosyl-L-methionine-dependent methyltransferases"/>
    <property type="match status" value="1"/>
</dbReference>
<dbReference type="Proteomes" id="UP000823821">
    <property type="component" value="Unassembled WGS sequence"/>
</dbReference>
<reference evidence="8" key="1">
    <citation type="journal article" date="2021" name="PeerJ">
        <title>Extensive microbial diversity within the chicken gut microbiome revealed by metagenomics and culture.</title>
        <authorList>
            <person name="Gilroy R."/>
            <person name="Ravi A."/>
            <person name="Getino M."/>
            <person name="Pursley I."/>
            <person name="Horton D.L."/>
            <person name="Alikhan N.F."/>
            <person name="Baker D."/>
            <person name="Gharbi K."/>
            <person name="Hall N."/>
            <person name="Watson M."/>
            <person name="Adriaenssens E.M."/>
            <person name="Foster-Nyarko E."/>
            <person name="Jarju S."/>
            <person name="Secka A."/>
            <person name="Antonio M."/>
            <person name="Oren A."/>
            <person name="Chaudhuri R.R."/>
            <person name="La Ragione R."/>
            <person name="Hildebrand F."/>
            <person name="Pallen M.J."/>
        </authorList>
    </citation>
    <scope>NUCLEOTIDE SEQUENCE</scope>
    <source>
        <strain evidence="8">5032</strain>
    </source>
</reference>
<dbReference type="GO" id="GO:0032259">
    <property type="term" value="P:methylation"/>
    <property type="evidence" value="ECO:0007669"/>
    <property type="project" value="UniProtKB-KW"/>
</dbReference>
<evidence type="ECO:0000256" key="4">
    <source>
        <dbReference type="ARBA" id="ARBA00022603"/>
    </source>
</evidence>
<comment type="function">
    <text evidence="7">Catalyzes the methyl esterification of L-isoaspartyl residues in peptides and proteins that result from spontaneous decomposition of normal L-aspartyl and L-asparaginyl residues. It plays a role in the repair and/or degradation of damaged proteins.</text>
</comment>
<keyword evidence="4 7" id="KW-0489">Methyltransferase</keyword>
<evidence type="ECO:0000256" key="1">
    <source>
        <dbReference type="ARBA" id="ARBA00004496"/>
    </source>
</evidence>
<proteinExistence type="inferred from homology"/>
<dbReference type="NCBIfam" id="TIGR00080">
    <property type="entry name" value="pimt"/>
    <property type="match status" value="1"/>
</dbReference>
<comment type="subcellular location">
    <subcellularLocation>
        <location evidence="1 7">Cytoplasm</location>
    </subcellularLocation>
</comment>
<evidence type="ECO:0000256" key="6">
    <source>
        <dbReference type="ARBA" id="ARBA00022691"/>
    </source>
</evidence>
<keyword evidence="5 7" id="KW-0808">Transferase</keyword>
<dbReference type="GO" id="GO:0005737">
    <property type="term" value="C:cytoplasm"/>
    <property type="evidence" value="ECO:0007669"/>
    <property type="project" value="UniProtKB-SubCell"/>
</dbReference>
<evidence type="ECO:0000256" key="7">
    <source>
        <dbReference type="HAMAP-Rule" id="MF_00090"/>
    </source>
</evidence>